<dbReference type="GO" id="GO:0022857">
    <property type="term" value="F:transmembrane transporter activity"/>
    <property type="evidence" value="ECO:0007669"/>
    <property type="project" value="UniProtKB-UniRule"/>
</dbReference>
<dbReference type="Pfam" id="PF04515">
    <property type="entry name" value="Choline_transpo"/>
    <property type="match status" value="1"/>
</dbReference>
<feature type="compositionally biased region" description="Low complexity" evidence="9">
    <location>
        <begin position="27"/>
        <end position="39"/>
    </location>
</feature>
<evidence type="ECO:0000256" key="8">
    <source>
        <dbReference type="RuleBase" id="RU368066"/>
    </source>
</evidence>
<feature type="region of interest" description="Disordered" evidence="9">
    <location>
        <begin position="1"/>
        <end position="58"/>
    </location>
</feature>
<feature type="transmembrane region" description="Helical" evidence="8">
    <location>
        <begin position="217"/>
        <end position="236"/>
    </location>
</feature>
<feature type="transmembrane region" description="Helical" evidence="8">
    <location>
        <begin position="459"/>
        <end position="483"/>
    </location>
</feature>
<keyword evidence="11" id="KW-1185">Reference proteome</keyword>
<comment type="caution">
    <text evidence="10">The sequence shown here is derived from an EMBL/GenBank/DDBJ whole genome shotgun (WGS) entry which is preliminary data.</text>
</comment>
<evidence type="ECO:0000313" key="10">
    <source>
        <dbReference type="EMBL" id="KAG7528347.1"/>
    </source>
</evidence>
<dbReference type="AlphaFoldDB" id="A0A8K0JHN3"/>
<comment type="subcellular location">
    <subcellularLocation>
        <location evidence="8">Cell membrane</location>
        <topology evidence="8">Multi-pass membrane protein</topology>
    </subcellularLocation>
    <subcellularLocation>
        <location evidence="2">Membrane</location>
        <topology evidence="2">Multi-pass membrane protein</topology>
    </subcellularLocation>
</comment>
<protein>
    <recommendedName>
        <fullName evidence="4 8">Protein PNS1</fullName>
    </recommendedName>
</protein>
<dbReference type="EMBL" id="JABELV010000189">
    <property type="protein sequence ID" value="KAG7528347.1"/>
    <property type="molecule type" value="Genomic_DNA"/>
</dbReference>
<accession>A0A8K0JHN3</accession>
<reference evidence="10" key="1">
    <citation type="submission" date="2020-04" db="EMBL/GenBank/DDBJ databases">
        <title>Analysis of mating type loci in Filobasidium floriforme.</title>
        <authorList>
            <person name="Nowrousian M."/>
        </authorList>
    </citation>
    <scope>NUCLEOTIDE SEQUENCE</scope>
    <source>
        <strain evidence="10">CBS 6242</strain>
    </source>
</reference>
<feature type="transmembrane region" description="Helical" evidence="8">
    <location>
        <begin position="257"/>
        <end position="287"/>
    </location>
</feature>
<dbReference type="PANTHER" id="PTHR12385">
    <property type="entry name" value="CHOLINE TRANSPORTER-LIKE (SLC FAMILY 44)"/>
    <property type="match status" value="1"/>
</dbReference>
<evidence type="ECO:0000256" key="2">
    <source>
        <dbReference type="ARBA" id="ARBA00004141"/>
    </source>
</evidence>
<organism evidence="10 11">
    <name type="scientific">Filobasidium floriforme</name>
    <dbReference type="NCBI Taxonomy" id="5210"/>
    <lineage>
        <taxon>Eukaryota</taxon>
        <taxon>Fungi</taxon>
        <taxon>Dikarya</taxon>
        <taxon>Basidiomycota</taxon>
        <taxon>Agaricomycotina</taxon>
        <taxon>Tremellomycetes</taxon>
        <taxon>Filobasidiales</taxon>
        <taxon>Filobasidiaceae</taxon>
        <taxon>Filobasidium</taxon>
    </lineage>
</organism>
<dbReference type="SUPFAM" id="SSF81995">
    <property type="entry name" value="beta-sandwich domain of Sec23/24"/>
    <property type="match status" value="1"/>
</dbReference>
<feature type="transmembrane region" description="Helical" evidence="8">
    <location>
        <begin position="307"/>
        <end position="335"/>
    </location>
</feature>
<evidence type="ECO:0000313" key="11">
    <source>
        <dbReference type="Proteomes" id="UP000812966"/>
    </source>
</evidence>
<evidence type="ECO:0000256" key="5">
    <source>
        <dbReference type="ARBA" id="ARBA00022692"/>
    </source>
</evidence>
<dbReference type="GO" id="GO:0005886">
    <property type="term" value="C:plasma membrane"/>
    <property type="evidence" value="ECO:0007669"/>
    <property type="project" value="UniProtKB-SubCell"/>
</dbReference>
<evidence type="ECO:0000256" key="6">
    <source>
        <dbReference type="ARBA" id="ARBA00022989"/>
    </source>
</evidence>
<comment type="function">
    <text evidence="1 8">Probably involved in transport through the plasma membrane.</text>
</comment>
<evidence type="ECO:0000256" key="4">
    <source>
        <dbReference type="ARBA" id="ARBA00015388"/>
    </source>
</evidence>
<evidence type="ECO:0000256" key="3">
    <source>
        <dbReference type="ARBA" id="ARBA00007168"/>
    </source>
</evidence>
<feature type="compositionally biased region" description="Low complexity" evidence="9">
    <location>
        <begin position="46"/>
        <end position="58"/>
    </location>
</feature>
<evidence type="ECO:0000256" key="1">
    <source>
        <dbReference type="ARBA" id="ARBA00002957"/>
    </source>
</evidence>
<sequence length="495" mass="53374">MSAAQYYNGQSGQKGYQEMPNGGGYNNYGQQQQQGQQYYAPPPQNYPQNGQQYMPPNNNSVPPVAAMHSSQPYAEPQYAANMNPDIAGKANPAQAEGRFKPNKKLNDPIFLILFLAVFAGMIVVAALAIRQFVKYNGGNGGFGDGSEGGTGISTSLNYHTVYLLIMAAALALVLSAVYLLIVRTFTKALIEITLALSVLLNIGVCVCKSLLDYWSGAIIFLVISIVSILSYFFTASRIPLARIMLQTIIDVSKHHPSVYAVVMISLIVQTAFSVFYSFAAIAVYVTWTPGNPSCATNSCSSGKVAGLIFYLTFAYIWVSQVIAAVTLMTLAGGVYGQWYYNGPNAPQLKGANSKAFGRAATTSLGSVAFGSLIVTVLEILKQLLNVISRQEAAEGDAISAIFACIAACCVSCVSSLVQYFNSEQLASFALYGKSYIPAAKDAWRLLKHRGIDALVNDNLISITLTFGAYIVGLLTALFAYLYLRYTDPAYNRNGE</sequence>
<evidence type="ECO:0000256" key="7">
    <source>
        <dbReference type="ARBA" id="ARBA00023136"/>
    </source>
</evidence>
<feature type="compositionally biased region" description="Polar residues" evidence="9">
    <location>
        <begin position="1"/>
        <end position="14"/>
    </location>
</feature>
<keyword evidence="7 8" id="KW-0472">Membrane</keyword>
<feature type="transmembrane region" description="Helical" evidence="8">
    <location>
        <begin position="108"/>
        <end position="129"/>
    </location>
</feature>
<comment type="similarity">
    <text evidence="3 8">Belongs to the CTL (choline transporter-like) family.</text>
</comment>
<dbReference type="Proteomes" id="UP000812966">
    <property type="component" value="Unassembled WGS sequence"/>
</dbReference>
<keyword evidence="6 8" id="KW-1133">Transmembrane helix</keyword>
<feature type="transmembrane region" description="Helical" evidence="8">
    <location>
        <begin position="356"/>
        <end position="377"/>
    </location>
</feature>
<proteinExistence type="inferred from homology"/>
<gene>
    <name evidence="10" type="ORF">FFLO_06224</name>
</gene>
<name>A0A8K0JHN3_9TREE</name>
<feature type="transmembrane region" description="Helical" evidence="8">
    <location>
        <begin position="397"/>
        <end position="420"/>
    </location>
</feature>
<feature type="transmembrane region" description="Helical" evidence="8">
    <location>
        <begin position="161"/>
        <end position="181"/>
    </location>
</feature>
<evidence type="ECO:0000256" key="9">
    <source>
        <dbReference type="SAM" id="MobiDB-lite"/>
    </source>
</evidence>
<keyword evidence="5 8" id="KW-0812">Transmembrane</keyword>
<dbReference type="PANTHER" id="PTHR12385:SF4">
    <property type="entry name" value="PROTEIN PNS1"/>
    <property type="match status" value="1"/>
</dbReference>
<dbReference type="InterPro" id="IPR007603">
    <property type="entry name" value="Choline_transptr-like"/>
</dbReference>